<dbReference type="RefSeq" id="WP_190580219.1">
    <property type="nucleotide sequence ID" value="NZ_CAWPQU010000030.1"/>
</dbReference>
<feature type="transmembrane region" description="Helical" evidence="1">
    <location>
        <begin position="60"/>
        <end position="80"/>
    </location>
</feature>
<keyword evidence="3" id="KW-1185">Reference proteome</keyword>
<dbReference type="InterPro" id="IPR048028">
    <property type="entry name" value="Psb34-like"/>
</dbReference>
<keyword evidence="1" id="KW-0472">Membrane</keyword>
<dbReference type="Pfam" id="PF26394">
    <property type="entry name" value="Psb34"/>
    <property type="match status" value="1"/>
</dbReference>
<evidence type="ECO:0000313" key="2">
    <source>
        <dbReference type="EMBL" id="MBD2318849.1"/>
    </source>
</evidence>
<accession>A0ABR8CDN5</accession>
<sequence>MTEPKTKVRTAFTKDDRGILNNWAIEPKMYFDDKIDKKAEEKGEEQGGPTEYAELLKGRLPLIGITLLVLAMIGITLVAIA</sequence>
<dbReference type="Proteomes" id="UP000618445">
    <property type="component" value="Unassembled WGS sequence"/>
</dbReference>
<proteinExistence type="predicted"/>
<name>A0ABR8CDN5_9CYAN</name>
<protein>
    <submittedName>
        <fullName evidence="2">Chlorophyll A-B-binding protein</fullName>
    </submittedName>
</protein>
<evidence type="ECO:0000256" key="1">
    <source>
        <dbReference type="SAM" id="Phobius"/>
    </source>
</evidence>
<keyword evidence="1" id="KW-0812">Transmembrane</keyword>
<keyword evidence="1" id="KW-1133">Transmembrane helix</keyword>
<evidence type="ECO:0000313" key="3">
    <source>
        <dbReference type="Proteomes" id="UP000618445"/>
    </source>
</evidence>
<dbReference type="EMBL" id="JACJQY010000036">
    <property type="protein sequence ID" value="MBD2318849.1"/>
    <property type="molecule type" value="Genomic_DNA"/>
</dbReference>
<comment type="caution">
    <text evidence="2">The sequence shown here is derived from an EMBL/GenBank/DDBJ whole genome shotgun (WGS) entry which is preliminary data.</text>
</comment>
<reference evidence="2 3" key="1">
    <citation type="journal article" date="2020" name="ISME J.">
        <title>Comparative genomics reveals insights into cyanobacterial evolution and habitat adaptation.</title>
        <authorList>
            <person name="Chen M.Y."/>
            <person name="Teng W.K."/>
            <person name="Zhao L."/>
            <person name="Hu C.X."/>
            <person name="Zhou Y.K."/>
            <person name="Han B.P."/>
            <person name="Song L.R."/>
            <person name="Shu W.S."/>
        </authorList>
    </citation>
    <scope>NUCLEOTIDE SEQUENCE [LARGE SCALE GENOMIC DNA]</scope>
    <source>
        <strain evidence="2 3">FACHB-1050</strain>
    </source>
</reference>
<organism evidence="2 3">
    <name type="scientific">Phormidium tenue FACHB-1050</name>
    <dbReference type="NCBI Taxonomy" id="2692857"/>
    <lineage>
        <taxon>Bacteria</taxon>
        <taxon>Bacillati</taxon>
        <taxon>Cyanobacteriota</taxon>
        <taxon>Cyanophyceae</taxon>
        <taxon>Oscillatoriophycideae</taxon>
        <taxon>Oscillatoriales</taxon>
        <taxon>Oscillatoriaceae</taxon>
        <taxon>Phormidium</taxon>
    </lineage>
</organism>
<gene>
    <name evidence="2" type="ORF">H6G05_18590</name>
</gene>